<dbReference type="GO" id="GO:0008270">
    <property type="term" value="F:zinc ion binding"/>
    <property type="evidence" value="ECO:0007669"/>
    <property type="project" value="InterPro"/>
</dbReference>
<organism evidence="3 4">
    <name type="scientific">Melipona bicolor</name>
    <dbReference type="NCBI Taxonomy" id="60889"/>
    <lineage>
        <taxon>Eukaryota</taxon>
        <taxon>Metazoa</taxon>
        <taxon>Ecdysozoa</taxon>
        <taxon>Arthropoda</taxon>
        <taxon>Hexapoda</taxon>
        <taxon>Insecta</taxon>
        <taxon>Pterygota</taxon>
        <taxon>Neoptera</taxon>
        <taxon>Endopterygota</taxon>
        <taxon>Hymenoptera</taxon>
        <taxon>Apocrita</taxon>
        <taxon>Aculeata</taxon>
        <taxon>Apoidea</taxon>
        <taxon>Anthophila</taxon>
        <taxon>Apidae</taxon>
        <taxon>Melipona</taxon>
    </lineage>
</organism>
<dbReference type="Gene3D" id="3.10.200.10">
    <property type="entry name" value="Alpha carbonic anhydrase"/>
    <property type="match status" value="2"/>
</dbReference>
<evidence type="ECO:0000256" key="1">
    <source>
        <dbReference type="ARBA" id="ARBA00010718"/>
    </source>
</evidence>
<dbReference type="AlphaFoldDB" id="A0AA40GFE9"/>
<proteinExistence type="inferred from homology"/>
<dbReference type="EMBL" id="JAHYIQ010000001">
    <property type="protein sequence ID" value="KAK1136687.1"/>
    <property type="molecule type" value="Genomic_DNA"/>
</dbReference>
<evidence type="ECO:0000259" key="2">
    <source>
        <dbReference type="PROSITE" id="PS51144"/>
    </source>
</evidence>
<dbReference type="PANTHER" id="PTHR18952">
    <property type="entry name" value="CARBONIC ANHYDRASE"/>
    <property type="match status" value="1"/>
</dbReference>
<evidence type="ECO:0000313" key="4">
    <source>
        <dbReference type="Proteomes" id="UP001177670"/>
    </source>
</evidence>
<dbReference type="SUPFAM" id="SSF51069">
    <property type="entry name" value="Carbonic anhydrase"/>
    <property type="match status" value="2"/>
</dbReference>
<dbReference type="SMART" id="SM01057">
    <property type="entry name" value="Carb_anhydrase"/>
    <property type="match status" value="2"/>
</dbReference>
<dbReference type="CDD" id="cd00326">
    <property type="entry name" value="alpha_CA"/>
    <property type="match status" value="2"/>
</dbReference>
<dbReference type="GO" id="GO:0004089">
    <property type="term" value="F:carbonate dehydratase activity"/>
    <property type="evidence" value="ECO:0007669"/>
    <property type="project" value="InterPro"/>
</dbReference>
<dbReference type="Proteomes" id="UP001177670">
    <property type="component" value="Unassembled WGS sequence"/>
</dbReference>
<dbReference type="Pfam" id="PF00194">
    <property type="entry name" value="Carb_anhydrase"/>
    <property type="match status" value="2"/>
</dbReference>
<comment type="caution">
    <text evidence="3">The sequence shown here is derived from an EMBL/GenBank/DDBJ whole genome shotgun (WGS) entry which is preliminary data.</text>
</comment>
<dbReference type="InterPro" id="IPR036398">
    <property type="entry name" value="CA_dom_sf"/>
</dbReference>
<dbReference type="InterPro" id="IPR023561">
    <property type="entry name" value="Carbonic_anhydrase_a-class"/>
</dbReference>
<feature type="domain" description="Alpha-carbonic anhydrase" evidence="2">
    <location>
        <begin position="1"/>
        <end position="248"/>
    </location>
</feature>
<comment type="similarity">
    <text evidence="1">Belongs to the alpha-carbonic anhydrase family.</text>
</comment>
<dbReference type="InterPro" id="IPR001148">
    <property type="entry name" value="CA_dom"/>
</dbReference>
<dbReference type="GO" id="GO:0005737">
    <property type="term" value="C:cytoplasm"/>
    <property type="evidence" value="ECO:0007669"/>
    <property type="project" value="TreeGrafter"/>
</dbReference>
<dbReference type="PROSITE" id="PS51144">
    <property type="entry name" value="ALPHA_CA_2"/>
    <property type="match status" value="2"/>
</dbReference>
<accession>A0AA40GFE9</accession>
<feature type="domain" description="Alpha-carbonic anhydrase" evidence="2">
    <location>
        <begin position="251"/>
        <end position="511"/>
    </location>
</feature>
<keyword evidence="4" id="KW-1185">Reference proteome</keyword>
<protein>
    <recommendedName>
        <fullName evidence="2">Alpha-carbonic anhydrase domain-containing protein</fullName>
    </recommendedName>
</protein>
<evidence type="ECO:0000313" key="3">
    <source>
        <dbReference type="EMBL" id="KAK1136687.1"/>
    </source>
</evidence>
<reference evidence="3" key="1">
    <citation type="submission" date="2021-10" db="EMBL/GenBank/DDBJ databases">
        <title>Melipona bicolor Genome sequencing and assembly.</title>
        <authorList>
            <person name="Araujo N.S."/>
            <person name="Arias M.C."/>
        </authorList>
    </citation>
    <scope>NUCLEOTIDE SEQUENCE</scope>
    <source>
        <strain evidence="3">USP_2M_L1-L4_2017</strain>
        <tissue evidence="3">Whole body</tissue>
    </source>
</reference>
<sequence>MQCAGDGRKWGQSPIDIDENNAIGIKFPALIMSGHWNQDGKAKMRNIGTTVQITLEENKSPATIHGGPLANDVYELSEIVFRWGSSNCKGAEHTLNGTWFTMEAEAIHFNKRYETIDNCWDKRDGLAICSYLLQAYQVPVWDEHPLFAKITDNLYKIIESDSCVKLLPNCLCWMRQACQASGYYTYLGSITTFPFYECVTWIVFPEPVRISENQAELFRMLRNKQGMCITENYREVQKLNVSRVLIVQRLSNLAIFQVIKTAILSTSSSGLPKWRQSPINLCKTAMWTKKFSPLYMTNYWLNEGTATMTNTGKTVSVEFSDRALPTMRGGPLGKDEFQFMNVQFRWGPDNSLGAEHSINGIWYSMEAQIMHWNTRYGSIEKCFDKPDGIAILSYLMQTIGCPGVPDNPSLTKITNSLTNIKKMGSSTKISPDCLLWMLEACKGHGYYTYPGSLTVSPYHECVIWIIPSIITKISARQIDAFRNLYDDKWKNISGNCRQQQNLNRRRILFATDDAVA</sequence>
<name>A0AA40GFE9_9HYME</name>
<gene>
    <name evidence="3" type="ORF">K0M31_001229</name>
</gene>
<dbReference type="PANTHER" id="PTHR18952:SF114">
    <property type="entry name" value="CARBONIC ANHYDRASE 3, ISOFORM A"/>
    <property type="match status" value="1"/>
</dbReference>